<dbReference type="AlphaFoldDB" id="X1S467"/>
<protein>
    <recommendedName>
        <fullName evidence="2">DUF4145 domain-containing protein</fullName>
    </recommendedName>
</protein>
<organism evidence="1">
    <name type="scientific">marine sediment metagenome</name>
    <dbReference type="NCBI Taxonomy" id="412755"/>
    <lineage>
        <taxon>unclassified sequences</taxon>
        <taxon>metagenomes</taxon>
        <taxon>ecological metagenomes</taxon>
    </lineage>
</organism>
<name>X1S467_9ZZZZ</name>
<proteinExistence type="predicted"/>
<reference evidence="1" key="1">
    <citation type="journal article" date="2014" name="Front. Microbiol.">
        <title>High frequency of phylogenetically diverse reductive dehalogenase-homologous genes in deep subseafloor sedimentary metagenomes.</title>
        <authorList>
            <person name="Kawai M."/>
            <person name="Futagami T."/>
            <person name="Toyoda A."/>
            <person name="Takaki Y."/>
            <person name="Nishi S."/>
            <person name="Hori S."/>
            <person name="Arai W."/>
            <person name="Tsubouchi T."/>
            <person name="Morono Y."/>
            <person name="Uchiyama I."/>
            <person name="Ito T."/>
            <person name="Fujiyama A."/>
            <person name="Inagaki F."/>
            <person name="Takami H."/>
        </authorList>
    </citation>
    <scope>NUCLEOTIDE SEQUENCE</scope>
    <source>
        <strain evidence="1">Expedition CK06-06</strain>
    </source>
</reference>
<sequence length="38" mass="4143">VTKGILTEEGAEILHSTRLIGNKSAHEIEAHSQQTLET</sequence>
<comment type="caution">
    <text evidence="1">The sequence shown here is derived from an EMBL/GenBank/DDBJ whole genome shotgun (WGS) entry which is preliminary data.</text>
</comment>
<feature type="non-terminal residue" evidence="1">
    <location>
        <position position="1"/>
    </location>
</feature>
<dbReference type="EMBL" id="BARV01046042">
    <property type="protein sequence ID" value="GAI62569.1"/>
    <property type="molecule type" value="Genomic_DNA"/>
</dbReference>
<gene>
    <name evidence="1" type="ORF">S06H3_66993</name>
</gene>
<accession>X1S467</accession>
<evidence type="ECO:0008006" key="2">
    <source>
        <dbReference type="Google" id="ProtNLM"/>
    </source>
</evidence>
<feature type="non-terminal residue" evidence="1">
    <location>
        <position position="38"/>
    </location>
</feature>
<evidence type="ECO:0000313" key="1">
    <source>
        <dbReference type="EMBL" id="GAI62569.1"/>
    </source>
</evidence>